<dbReference type="GO" id="GO:0019323">
    <property type="term" value="P:pentose catabolic process"/>
    <property type="evidence" value="ECO:0007669"/>
    <property type="project" value="TreeGrafter"/>
</dbReference>
<feature type="domain" description="Class II aldolase/adducin N-terminal" evidence="3">
    <location>
        <begin position="15"/>
        <end position="192"/>
    </location>
</feature>
<evidence type="ECO:0000313" key="4">
    <source>
        <dbReference type="EMBL" id="SDP65057.1"/>
    </source>
</evidence>
<dbReference type="GO" id="GO:0005829">
    <property type="term" value="C:cytosol"/>
    <property type="evidence" value="ECO:0007669"/>
    <property type="project" value="TreeGrafter"/>
</dbReference>
<dbReference type="GO" id="GO:0046872">
    <property type="term" value="F:metal ion binding"/>
    <property type="evidence" value="ECO:0007669"/>
    <property type="project" value="UniProtKB-KW"/>
</dbReference>
<dbReference type="InterPro" id="IPR050197">
    <property type="entry name" value="Aldolase_class_II_sugar_metab"/>
</dbReference>
<dbReference type="PANTHER" id="PTHR22789">
    <property type="entry name" value="FUCULOSE PHOSPHATE ALDOLASE"/>
    <property type="match status" value="1"/>
</dbReference>
<dbReference type="SMART" id="SM01007">
    <property type="entry name" value="Aldolase_II"/>
    <property type="match status" value="1"/>
</dbReference>
<dbReference type="AlphaFoldDB" id="A0A1H0UFR6"/>
<evidence type="ECO:0000256" key="1">
    <source>
        <dbReference type="ARBA" id="ARBA00022723"/>
    </source>
</evidence>
<proteinExistence type="predicted"/>
<dbReference type="InterPro" id="IPR036409">
    <property type="entry name" value="Aldolase_II/adducin_N_sf"/>
</dbReference>
<dbReference type="SUPFAM" id="SSF53639">
    <property type="entry name" value="AraD/HMP-PK domain-like"/>
    <property type="match status" value="1"/>
</dbReference>
<dbReference type="PANTHER" id="PTHR22789:SF0">
    <property type="entry name" value="3-OXO-TETRONATE 4-PHOSPHATE DECARBOXYLASE-RELATED"/>
    <property type="match status" value="1"/>
</dbReference>
<sequence>MGKGKQYPTDAEAKRLIVEIGRRMYQKNFVAANDGNISCKVDAETIWTTPTGVSKGFMSEDELVRMRLDGTILEQGERAPSSEVKMHLRIYQEREDAAAVCHAHPPVSTAFAIAGIALNQAIYPEALVNLGIVPCVHYEPPGSQGIPESIAPYVRDYNAVLLGNHGAVTWGTSLMEAWYRLEALEHYAKIVMYTRNIIGKANVLSHEQVDEVIRIREKMGITTGGVPAGADNPSNLIDMV</sequence>
<keyword evidence="1" id="KW-0479">Metal-binding</keyword>
<evidence type="ECO:0000313" key="5">
    <source>
        <dbReference type="Proteomes" id="UP000182412"/>
    </source>
</evidence>
<dbReference type="Pfam" id="PF00596">
    <property type="entry name" value="Aldolase_II"/>
    <property type="match status" value="1"/>
</dbReference>
<dbReference type="Gene3D" id="3.40.225.10">
    <property type="entry name" value="Class II aldolase/adducin N-terminal domain"/>
    <property type="match status" value="1"/>
</dbReference>
<dbReference type="EMBL" id="FNJQ01000032">
    <property type="protein sequence ID" value="SDP65057.1"/>
    <property type="molecule type" value="Genomic_DNA"/>
</dbReference>
<evidence type="ECO:0000256" key="2">
    <source>
        <dbReference type="ARBA" id="ARBA00023239"/>
    </source>
</evidence>
<gene>
    <name evidence="4" type="ORF">SAMN05216366_13225</name>
</gene>
<name>A0A1H0UFR6_SELRU</name>
<dbReference type="InterPro" id="IPR001303">
    <property type="entry name" value="Aldolase_II/adducin_N"/>
</dbReference>
<evidence type="ECO:0000259" key="3">
    <source>
        <dbReference type="SMART" id="SM01007"/>
    </source>
</evidence>
<accession>A0A1H0UFR6</accession>
<keyword evidence="2" id="KW-0456">Lyase</keyword>
<dbReference type="Proteomes" id="UP000182412">
    <property type="component" value="Unassembled WGS sequence"/>
</dbReference>
<protein>
    <submittedName>
        <fullName evidence="4">L-fuculose-phosphate aldolase</fullName>
    </submittedName>
</protein>
<dbReference type="OrthoDB" id="9794581at2"/>
<dbReference type="RefSeq" id="WP_074573190.1">
    <property type="nucleotide sequence ID" value="NZ_FNJQ01000032.1"/>
</dbReference>
<organism evidence="4 5">
    <name type="scientific">Selenomonas ruminantium</name>
    <dbReference type="NCBI Taxonomy" id="971"/>
    <lineage>
        <taxon>Bacteria</taxon>
        <taxon>Bacillati</taxon>
        <taxon>Bacillota</taxon>
        <taxon>Negativicutes</taxon>
        <taxon>Selenomonadales</taxon>
        <taxon>Selenomonadaceae</taxon>
        <taxon>Selenomonas</taxon>
    </lineage>
</organism>
<reference evidence="4 5" key="1">
    <citation type="submission" date="2016-10" db="EMBL/GenBank/DDBJ databases">
        <authorList>
            <person name="de Groot N.N."/>
        </authorList>
    </citation>
    <scope>NUCLEOTIDE SEQUENCE [LARGE SCALE GENOMIC DNA]</scope>
    <source>
        <strain evidence="4 5">S137</strain>
    </source>
</reference>
<dbReference type="GO" id="GO:0016832">
    <property type="term" value="F:aldehyde-lyase activity"/>
    <property type="evidence" value="ECO:0007669"/>
    <property type="project" value="TreeGrafter"/>
</dbReference>